<feature type="transmembrane region" description="Helical" evidence="7">
    <location>
        <begin position="322"/>
        <end position="341"/>
    </location>
</feature>
<comment type="similarity">
    <text evidence="2">Belongs to the multi antimicrobial extrusion (MATE) (TC 2.A.66.1) family.</text>
</comment>
<proteinExistence type="inferred from homology"/>
<feature type="transmembrane region" description="Helical" evidence="7">
    <location>
        <begin position="402"/>
        <end position="425"/>
    </location>
</feature>
<feature type="transmembrane region" description="Helical" evidence="7">
    <location>
        <begin position="87"/>
        <end position="117"/>
    </location>
</feature>
<keyword evidence="4 7" id="KW-1133">Transmembrane helix</keyword>
<feature type="transmembrane region" description="Helical" evidence="7">
    <location>
        <begin position="233"/>
        <end position="256"/>
    </location>
</feature>
<evidence type="ECO:0000313" key="8">
    <source>
        <dbReference type="EMBL" id="KAA8490941.1"/>
    </source>
</evidence>
<evidence type="ECO:0000256" key="5">
    <source>
        <dbReference type="ARBA" id="ARBA00023136"/>
    </source>
</evidence>
<dbReference type="GO" id="GO:0015297">
    <property type="term" value="F:antiporter activity"/>
    <property type="evidence" value="ECO:0007669"/>
    <property type="project" value="InterPro"/>
</dbReference>
<dbReference type="Pfam" id="PF01554">
    <property type="entry name" value="MatE"/>
    <property type="match status" value="2"/>
</dbReference>
<dbReference type="PANTHER" id="PTHR42893:SF46">
    <property type="entry name" value="PROTEIN DETOXIFICATION 44, CHLOROPLASTIC"/>
    <property type="match status" value="1"/>
</dbReference>
<feature type="transmembrane region" description="Helical" evidence="7">
    <location>
        <begin position="208"/>
        <end position="227"/>
    </location>
</feature>
<dbReference type="NCBIfam" id="TIGR00797">
    <property type="entry name" value="matE"/>
    <property type="match status" value="1"/>
</dbReference>
<feature type="transmembrane region" description="Helical" evidence="7">
    <location>
        <begin position="437"/>
        <end position="462"/>
    </location>
</feature>
<accession>A0A5J4YHP3</accession>
<dbReference type="Proteomes" id="UP000324585">
    <property type="component" value="Unassembled WGS sequence"/>
</dbReference>
<evidence type="ECO:0000256" key="2">
    <source>
        <dbReference type="ARBA" id="ARBA00010199"/>
    </source>
</evidence>
<evidence type="ECO:0000256" key="7">
    <source>
        <dbReference type="SAM" id="Phobius"/>
    </source>
</evidence>
<dbReference type="OrthoDB" id="2126698at2759"/>
<organism evidence="8 9">
    <name type="scientific">Porphyridium purpureum</name>
    <name type="common">Red alga</name>
    <name type="synonym">Porphyridium cruentum</name>
    <dbReference type="NCBI Taxonomy" id="35688"/>
    <lineage>
        <taxon>Eukaryota</taxon>
        <taxon>Rhodophyta</taxon>
        <taxon>Bangiophyceae</taxon>
        <taxon>Porphyridiales</taxon>
        <taxon>Porphyridiaceae</taxon>
        <taxon>Porphyridium</taxon>
    </lineage>
</organism>
<comment type="caution">
    <text evidence="8">The sequence shown here is derived from an EMBL/GenBank/DDBJ whole genome shotgun (WGS) entry which is preliminary data.</text>
</comment>
<dbReference type="GO" id="GO:0042910">
    <property type="term" value="F:xenobiotic transmembrane transporter activity"/>
    <property type="evidence" value="ECO:0007669"/>
    <property type="project" value="InterPro"/>
</dbReference>
<feature type="transmembrane region" description="Helical" evidence="7">
    <location>
        <begin position="129"/>
        <end position="152"/>
    </location>
</feature>
<feature type="transmembrane region" description="Helical" evidence="7">
    <location>
        <begin position="277"/>
        <end position="302"/>
    </location>
</feature>
<dbReference type="GO" id="GO:0016020">
    <property type="term" value="C:membrane"/>
    <property type="evidence" value="ECO:0007669"/>
    <property type="project" value="UniProtKB-SubCell"/>
</dbReference>
<name>A0A5J4YHP3_PORPP</name>
<keyword evidence="5 7" id="KW-0472">Membrane</keyword>
<dbReference type="OMA" id="RIWGAPF"/>
<dbReference type="InterPro" id="IPR044644">
    <property type="entry name" value="DinF-like"/>
</dbReference>
<feature type="transmembrane region" description="Helical" evidence="7">
    <location>
        <begin position="55"/>
        <end position="81"/>
    </location>
</feature>
<dbReference type="EMBL" id="VRMN01000017">
    <property type="protein sequence ID" value="KAA8490941.1"/>
    <property type="molecule type" value="Genomic_DNA"/>
</dbReference>
<evidence type="ECO:0000313" key="9">
    <source>
        <dbReference type="Proteomes" id="UP000324585"/>
    </source>
</evidence>
<feature type="transmembrane region" description="Helical" evidence="7">
    <location>
        <begin position="468"/>
        <end position="490"/>
    </location>
</feature>
<evidence type="ECO:0000256" key="4">
    <source>
        <dbReference type="ARBA" id="ARBA00022989"/>
    </source>
</evidence>
<gene>
    <name evidence="8" type="ORF">FVE85_9833</name>
</gene>
<keyword evidence="3 7" id="KW-0812">Transmembrane</keyword>
<dbReference type="PANTHER" id="PTHR42893">
    <property type="entry name" value="PROTEIN DETOXIFICATION 44, CHLOROPLASTIC-RELATED"/>
    <property type="match status" value="1"/>
</dbReference>
<evidence type="ECO:0000256" key="3">
    <source>
        <dbReference type="ARBA" id="ARBA00022692"/>
    </source>
</evidence>
<protein>
    <submittedName>
        <fullName evidence="8">Protein DETOXIFICATION 44, chloroplastic</fullName>
    </submittedName>
</protein>
<comment type="subcellular location">
    <subcellularLocation>
        <location evidence="1">Membrane</location>
        <topology evidence="1">Multi-pass membrane protein</topology>
    </subcellularLocation>
</comment>
<feature type="region of interest" description="Disordered" evidence="6">
    <location>
        <begin position="1"/>
        <end position="27"/>
    </location>
</feature>
<dbReference type="AlphaFoldDB" id="A0A5J4YHP3"/>
<sequence length="504" mass="53781">MRPRRADLVVPSVRASQDSGAEFRDDDARKNEGLLEKTSLDGLEQDSLRREIWDLALPTLLTLIVEPLMTLVDTILIARILSWDAVAALSGVGVASVCFKFAFALFNFLAVSLIPLTAEATNERDKQQVVLAAVQLAVICGTLVGAVLFGFAPQIVNWFAGTADLSSASMRQYAIDYIRYRAFGAPFVLFGYVASAACRGMQDTRSPLLASIASNVTNLGLDVLLMTTFGMGVAGASLATGISQGVLAAVLLATLLKARVLPGSWRSYLTIVDARRFAAVAESGVLSVRTFSILFTQTLAGLFATRLGSAAMAAYSVARQVWLFQSIALDALAITATSLVSRELGLEKQKLARQRAKVVSDAVLRWAVLIGAALGAATFIGAEQIARMFISTSSDAMATAEALQNVIPLLRVAAVLQPLAALVFVLDGIFASFTTEYNYVSASVLVAGMIASGTIVAGVVWLKRGLMGVWLGFNVLMLGRASALGLRYAFGWKQMVRKHHEAKS</sequence>
<feature type="transmembrane region" description="Helical" evidence="7">
    <location>
        <begin position="362"/>
        <end position="382"/>
    </location>
</feature>
<reference evidence="9" key="1">
    <citation type="journal article" date="2019" name="Nat. Commun.">
        <title>Expansion of phycobilisome linker gene families in mesophilic red algae.</title>
        <authorList>
            <person name="Lee J."/>
            <person name="Kim D."/>
            <person name="Bhattacharya D."/>
            <person name="Yoon H.S."/>
        </authorList>
    </citation>
    <scope>NUCLEOTIDE SEQUENCE [LARGE SCALE GENOMIC DNA]</scope>
    <source>
        <strain evidence="9">CCMP 1328</strain>
    </source>
</reference>
<keyword evidence="9" id="KW-1185">Reference proteome</keyword>
<evidence type="ECO:0000256" key="6">
    <source>
        <dbReference type="SAM" id="MobiDB-lite"/>
    </source>
</evidence>
<feature type="transmembrane region" description="Helical" evidence="7">
    <location>
        <begin position="178"/>
        <end position="196"/>
    </location>
</feature>
<dbReference type="InterPro" id="IPR002528">
    <property type="entry name" value="MATE_fam"/>
</dbReference>
<evidence type="ECO:0000256" key="1">
    <source>
        <dbReference type="ARBA" id="ARBA00004141"/>
    </source>
</evidence>